<dbReference type="Gene3D" id="1.10.1410.40">
    <property type="match status" value="1"/>
</dbReference>
<dbReference type="PANTHER" id="PTHR10656">
    <property type="entry name" value="CELL FATE DETERMINING PROTEIN MAB21-RELATED"/>
    <property type="match status" value="1"/>
</dbReference>
<dbReference type="AlphaFoldDB" id="A0A9D4KWW9"/>
<reference evidence="2" key="1">
    <citation type="journal article" date="2019" name="bioRxiv">
        <title>The Genome of the Zebra Mussel, Dreissena polymorpha: A Resource for Invasive Species Research.</title>
        <authorList>
            <person name="McCartney M.A."/>
            <person name="Auch B."/>
            <person name="Kono T."/>
            <person name="Mallez S."/>
            <person name="Zhang Y."/>
            <person name="Obille A."/>
            <person name="Becker A."/>
            <person name="Abrahante J.E."/>
            <person name="Garbe J."/>
            <person name="Badalamenti J.P."/>
            <person name="Herman A."/>
            <person name="Mangelson H."/>
            <person name="Liachko I."/>
            <person name="Sullivan S."/>
            <person name="Sone E.D."/>
            <person name="Koren S."/>
            <person name="Silverstein K.A.T."/>
            <person name="Beckman K.B."/>
            <person name="Gohl D.M."/>
        </authorList>
    </citation>
    <scope>NUCLEOTIDE SEQUENCE</scope>
    <source>
        <strain evidence="2">Duluth1</strain>
        <tissue evidence="2">Whole animal</tissue>
    </source>
</reference>
<organism evidence="2 3">
    <name type="scientific">Dreissena polymorpha</name>
    <name type="common">Zebra mussel</name>
    <name type="synonym">Mytilus polymorpha</name>
    <dbReference type="NCBI Taxonomy" id="45954"/>
    <lineage>
        <taxon>Eukaryota</taxon>
        <taxon>Metazoa</taxon>
        <taxon>Spiralia</taxon>
        <taxon>Lophotrochozoa</taxon>
        <taxon>Mollusca</taxon>
        <taxon>Bivalvia</taxon>
        <taxon>Autobranchia</taxon>
        <taxon>Heteroconchia</taxon>
        <taxon>Euheterodonta</taxon>
        <taxon>Imparidentia</taxon>
        <taxon>Neoheterodontei</taxon>
        <taxon>Myida</taxon>
        <taxon>Dreissenoidea</taxon>
        <taxon>Dreissenidae</taxon>
        <taxon>Dreissena</taxon>
    </lineage>
</organism>
<reference evidence="2" key="2">
    <citation type="submission" date="2020-11" db="EMBL/GenBank/DDBJ databases">
        <authorList>
            <person name="McCartney M.A."/>
            <person name="Auch B."/>
            <person name="Kono T."/>
            <person name="Mallez S."/>
            <person name="Becker A."/>
            <person name="Gohl D.M."/>
            <person name="Silverstein K.A.T."/>
            <person name="Koren S."/>
            <person name="Bechman K.B."/>
            <person name="Herman A."/>
            <person name="Abrahante J.E."/>
            <person name="Garbe J."/>
        </authorList>
    </citation>
    <scope>NUCLEOTIDE SEQUENCE</scope>
    <source>
        <strain evidence="2">Duluth1</strain>
        <tissue evidence="2">Whole animal</tissue>
    </source>
</reference>
<feature type="domain" description="Mab-21-like HhH/H2TH-like" evidence="1">
    <location>
        <begin position="312"/>
        <end position="389"/>
    </location>
</feature>
<keyword evidence="3" id="KW-1185">Reference proteome</keyword>
<dbReference type="InterPro" id="IPR046906">
    <property type="entry name" value="Mab-21_HhH/H2TH-like"/>
</dbReference>
<dbReference type="PANTHER" id="PTHR10656:SF69">
    <property type="entry name" value="MAB-21-LIKE HHH_H2TH-LIKE DOMAIN-CONTAINING PROTEIN"/>
    <property type="match status" value="1"/>
</dbReference>
<comment type="caution">
    <text evidence="2">The sequence shown here is derived from an EMBL/GenBank/DDBJ whole genome shotgun (WGS) entry which is preliminary data.</text>
</comment>
<dbReference type="Proteomes" id="UP000828390">
    <property type="component" value="Unassembled WGS sequence"/>
</dbReference>
<dbReference type="InterPro" id="IPR024810">
    <property type="entry name" value="MAB21L/cGLR"/>
</dbReference>
<name>A0A9D4KWW9_DREPO</name>
<evidence type="ECO:0000313" key="2">
    <source>
        <dbReference type="EMBL" id="KAH3847179.1"/>
    </source>
</evidence>
<evidence type="ECO:0000259" key="1">
    <source>
        <dbReference type="Pfam" id="PF20266"/>
    </source>
</evidence>
<dbReference type="Pfam" id="PF20266">
    <property type="entry name" value="Mab-21_C"/>
    <property type="match status" value="1"/>
</dbReference>
<dbReference type="SMART" id="SM01265">
    <property type="entry name" value="Mab-21"/>
    <property type="match status" value="1"/>
</dbReference>
<gene>
    <name evidence="2" type="ORF">DPMN_089496</name>
</gene>
<sequence>MNMGENDLKRFSKEFARVLDDIGVNEEMVSLRRHVSLLMDKYWSLFTFKHFTFGSQSEGSTTMGMRSDTDTLLYFDTDVACVHMSDIQDSKTNYVVIKEPMSLPQCCCLQLVGRLENNIYLPMRIDLISNTESIGLKFLIDKQDRLLLNSRFYLNLFLCTWDNLKISILQQHGPAYTLYNKCTVQDKCTLHDSYTDTVFAVRCMTLPDQCKVLFTRPRPGHWPTQETLSKAEQCEVYMVHPGVLRHTFAYDDKRRFSCIKLQYQHTFVDSQFRISTNMIERLLMFDLNIVQMKAYVITKMIRKEFLQPLVDERLSTFHMKTALLFTIEQFPEEIWSDDDNILQCVTYCLNTLNRFLKKGYCPHYTVSSVNLFAEKLTKKDLQIVKEKVTEMLKSGLRCIRKLCMDDVCWRLSASSVVLRNDNILSRREIRYMIIIQVMIRFRHEHEEHILRTFNNLKKEALAIKSAMVTDHECKNELEFIFQSMCSTIASREASDCIANGRKVTRDIIDMYEISLKSKDVSNHLRYVSMLVSTRQFKRARALLETIEKMIESNSIQLKEFIKKSINVKSKSDEIPNKLSPREIFIQFSAIMQFPVNYDVSEINCVPGDLKYEKYRVITKDKIKYEESTEHAFTSDAQPFLLYMQYISYKNNVKKRIALQKLSDYCDIELQNKLSDHLDSKYNMLGHVIELENNLQNTRRERLATALINMLGNVFEFENSLLGAWKRYRQSVAIQPHNNLAYWHLFRFLGYVVYS</sequence>
<proteinExistence type="predicted"/>
<protein>
    <recommendedName>
        <fullName evidence="1">Mab-21-like HhH/H2TH-like domain-containing protein</fullName>
    </recommendedName>
</protein>
<accession>A0A9D4KWW9</accession>
<dbReference type="EMBL" id="JAIWYP010000003">
    <property type="protein sequence ID" value="KAH3847179.1"/>
    <property type="molecule type" value="Genomic_DNA"/>
</dbReference>
<evidence type="ECO:0000313" key="3">
    <source>
        <dbReference type="Proteomes" id="UP000828390"/>
    </source>
</evidence>